<keyword evidence="3" id="KW-1185">Reference proteome</keyword>
<accession>A0AAU9UMM4</accession>
<evidence type="ECO:0000313" key="3">
    <source>
        <dbReference type="Proteomes" id="UP001153954"/>
    </source>
</evidence>
<feature type="compositionally biased region" description="Basic and acidic residues" evidence="1">
    <location>
        <begin position="81"/>
        <end position="91"/>
    </location>
</feature>
<protein>
    <submittedName>
        <fullName evidence="2">Uncharacterized protein</fullName>
    </submittedName>
</protein>
<proteinExistence type="predicted"/>
<evidence type="ECO:0000256" key="1">
    <source>
        <dbReference type="SAM" id="MobiDB-lite"/>
    </source>
</evidence>
<reference evidence="2" key="1">
    <citation type="submission" date="2022-03" db="EMBL/GenBank/DDBJ databases">
        <authorList>
            <person name="Tunstrom K."/>
        </authorList>
    </citation>
    <scope>NUCLEOTIDE SEQUENCE</scope>
</reference>
<dbReference type="PANTHER" id="PTHR46954:SF1">
    <property type="entry name" value="C2H2-TYPE DOMAIN-CONTAINING PROTEIN"/>
    <property type="match status" value="1"/>
</dbReference>
<dbReference type="PANTHER" id="PTHR46954">
    <property type="entry name" value="C2H2-TYPE DOMAIN-CONTAINING PROTEIN"/>
    <property type="match status" value="1"/>
</dbReference>
<gene>
    <name evidence="2" type="ORF">EEDITHA_LOCUS15621</name>
</gene>
<sequence length="110" mass="12547">MAPLSRELAGLILPHDRFGSHLDERGVTIDEHLKRSNFEFAGNVLAEVWSSMEIDGYNVTAKYVGAEHHDVEWLDENDVDIPKSDESEQTHNTEQQSNVIENLESWIRVS</sequence>
<name>A0AAU9UMM4_EUPED</name>
<feature type="region of interest" description="Disordered" evidence="1">
    <location>
        <begin position="81"/>
        <end position="110"/>
    </location>
</feature>
<evidence type="ECO:0000313" key="2">
    <source>
        <dbReference type="EMBL" id="CAH2100801.1"/>
    </source>
</evidence>
<dbReference type="Proteomes" id="UP001153954">
    <property type="component" value="Unassembled WGS sequence"/>
</dbReference>
<comment type="caution">
    <text evidence="2">The sequence shown here is derived from an EMBL/GenBank/DDBJ whole genome shotgun (WGS) entry which is preliminary data.</text>
</comment>
<dbReference type="EMBL" id="CAKOGL010000023">
    <property type="protein sequence ID" value="CAH2100801.1"/>
    <property type="molecule type" value="Genomic_DNA"/>
</dbReference>
<dbReference type="AlphaFoldDB" id="A0AAU9UMM4"/>
<organism evidence="2 3">
    <name type="scientific">Euphydryas editha</name>
    <name type="common">Edith's checkerspot</name>
    <dbReference type="NCBI Taxonomy" id="104508"/>
    <lineage>
        <taxon>Eukaryota</taxon>
        <taxon>Metazoa</taxon>
        <taxon>Ecdysozoa</taxon>
        <taxon>Arthropoda</taxon>
        <taxon>Hexapoda</taxon>
        <taxon>Insecta</taxon>
        <taxon>Pterygota</taxon>
        <taxon>Neoptera</taxon>
        <taxon>Endopterygota</taxon>
        <taxon>Lepidoptera</taxon>
        <taxon>Glossata</taxon>
        <taxon>Ditrysia</taxon>
        <taxon>Papilionoidea</taxon>
        <taxon>Nymphalidae</taxon>
        <taxon>Nymphalinae</taxon>
        <taxon>Euphydryas</taxon>
    </lineage>
</organism>